<protein>
    <submittedName>
        <fullName evidence="1">(spotted green pufferfish) hypothetical protein</fullName>
    </submittedName>
</protein>
<dbReference type="EMBL" id="CAAE01014655">
    <property type="protein sequence ID" value="CAG01675.1"/>
    <property type="molecule type" value="Genomic_DNA"/>
</dbReference>
<dbReference type="InterPro" id="IPR008937">
    <property type="entry name" value="Ras-like_GEF"/>
</dbReference>
<proteinExistence type="predicted"/>
<dbReference type="GO" id="GO:0007265">
    <property type="term" value="P:Ras protein signal transduction"/>
    <property type="evidence" value="ECO:0007669"/>
    <property type="project" value="TreeGrafter"/>
</dbReference>
<sequence>MALTGMYLSDLTYIDSAYPSTGSILENEQRSNLMNNILRIISDLQRSCTYDVPVLPHVQKYLNSVRYIEELQKFVEDDNYKLSQKIEPGTSTPRANASKEDLAGKMTLFTYRLGFCFFFTLFLNSAHPADSHPKARRLQPLLSVAVNAQYHPKYLPRHPRPGTCCPTDTGSATAWATSQYLLSVTRKGMAFNNGCNRVKNLSLSAIS</sequence>
<dbReference type="InterPro" id="IPR036964">
    <property type="entry name" value="RASGEF_cat_dom_sf"/>
</dbReference>
<dbReference type="PANTHER" id="PTHR23113:SF357">
    <property type="entry name" value="RAS-SPECIFIC GUANINE NUCLEOTIDE-RELEASING FACTOR RALGPS2"/>
    <property type="match status" value="1"/>
</dbReference>
<dbReference type="Gene3D" id="1.10.840.10">
    <property type="entry name" value="Ras guanine-nucleotide exchange factors catalytic domain"/>
    <property type="match status" value="1"/>
</dbReference>
<dbReference type="InterPro" id="IPR023578">
    <property type="entry name" value="Ras_GEF_dom_sf"/>
</dbReference>
<dbReference type="PANTHER" id="PTHR23113">
    <property type="entry name" value="GUANINE NUCLEOTIDE EXCHANGE FACTOR"/>
    <property type="match status" value="1"/>
</dbReference>
<dbReference type="KEGG" id="tng:GSTEN00020517G001"/>
<reference evidence="1" key="2">
    <citation type="submission" date="2004-02" db="EMBL/GenBank/DDBJ databases">
        <authorList>
            <consortium name="Genoscope"/>
            <consortium name="Whitehead Institute Centre for Genome Research"/>
        </authorList>
    </citation>
    <scope>NUCLEOTIDE SEQUENCE</scope>
</reference>
<name>Q4SCF7_TETNG</name>
<organism evidence="1">
    <name type="scientific">Tetraodon nigroviridis</name>
    <name type="common">Spotted green pufferfish</name>
    <name type="synonym">Chelonodon nigroviridis</name>
    <dbReference type="NCBI Taxonomy" id="99883"/>
    <lineage>
        <taxon>Eukaryota</taxon>
        <taxon>Metazoa</taxon>
        <taxon>Chordata</taxon>
        <taxon>Craniata</taxon>
        <taxon>Vertebrata</taxon>
        <taxon>Euteleostomi</taxon>
        <taxon>Actinopterygii</taxon>
        <taxon>Neopterygii</taxon>
        <taxon>Teleostei</taxon>
        <taxon>Neoteleostei</taxon>
        <taxon>Acanthomorphata</taxon>
        <taxon>Eupercaria</taxon>
        <taxon>Tetraodontiformes</taxon>
        <taxon>Tetradontoidea</taxon>
        <taxon>Tetraodontidae</taxon>
        <taxon>Tetraodon</taxon>
    </lineage>
</organism>
<evidence type="ECO:0000313" key="1">
    <source>
        <dbReference type="EMBL" id="CAG01675.1"/>
    </source>
</evidence>
<gene>
    <name evidence="1" type="ORF">GSTENG00020517001</name>
</gene>
<dbReference type="GO" id="GO:0005886">
    <property type="term" value="C:plasma membrane"/>
    <property type="evidence" value="ECO:0007669"/>
    <property type="project" value="TreeGrafter"/>
</dbReference>
<dbReference type="GO" id="GO:0005085">
    <property type="term" value="F:guanyl-nucleotide exchange factor activity"/>
    <property type="evidence" value="ECO:0007669"/>
    <property type="project" value="InterPro"/>
</dbReference>
<accession>Q4SCF7</accession>
<reference evidence="1" key="1">
    <citation type="journal article" date="2004" name="Nature">
        <title>Genome duplication in the teleost fish Tetraodon nigroviridis reveals the early vertebrate proto-karyotype.</title>
        <authorList>
            <person name="Jaillon O."/>
            <person name="Aury J.-M."/>
            <person name="Brunet F."/>
            <person name="Petit J.-L."/>
            <person name="Stange-Thomann N."/>
            <person name="Mauceli E."/>
            <person name="Bouneau L."/>
            <person name="Fischer C."/>
            <person name="Ozouf-Costaz C."/>
            <person name="Bernot A."/>
            <person name="Nicaud S."/>
            <person name="Jaffe D."/>
            <person name="Fisher S."/>
            <person name="Lutfalla G."/>
            <person name="Dossat C."/>
            <person name="Segurens B."/>
            <person name="Dasilva C."/>
            <person name="Salanoubat M."/>
            <person name="Levy M."/>
            <person name="Boudet N."/>
            <person name="Castellano S."/>
            <person name="Anthouard V."/>
            <person name="Jubin C."/>
            <person name="Castelli V."/>
            <person name="Katinka M."/>
            <person name="Vacherie B."/>
            <person name="Biemont C."/>
            <person name="Skalli Z."/>
            <person name="Cattolico L."/>
            <person name="Poulain J."/>
            <person name="De Berardinis V."/>
            <person name="Cruaud C."/>
            <person name="Duprat S."/>
            <person name="Brottier P."/>
            <person name="Coutanceau J.-P."/>
            <person name="Gouzy J."/>
            <person name="Parra G."/>
            <person name="Lardier G."/>
            <person name="Chapple C."/>
            <person name="McKernan K.J."/>
            <person name="McEwan P."/>
            <person name="Bosak S."/>
            <person name="Kellis M."/>
            <person name="Volff J.-N."/>
            <person name="Guigo R."/>
            <person name="Zody M.C."/>
            <person name="Mesirov J."/>
            <person name="Lindblad-Toh K."/>
            <person name="Birren B."/>
            <person name="Nusbaum C."/>
            <person name="Kahn D."/>
            <person name="Robinson-Rechavi M."/>
            <person name="Laudet V."/>
            <person name="Schachter V."/>
            <person name="Quetier F."/>
            <person name="Saurin W."/>
            <person name="Scarpelli C."/>
            <person name="Wincker P."/>
            <person name="Lander E.S."/>
            <person name="Weissenbach J."/>
            <person name="Roest Crollius H."/>
        </authorList>
    </citation>
    <scope>NUCLEOTIDE SEQUENCE [LARGE SCALE GENOMIC DNA]</scope>
</reference>
<comment type="caution">
    <text evidence="1">The sequence shown here is derived from an EMBL/GenBank/DDBJ whole genome shotgun (WGS) entry which is preliminary data.</text>
</comment>
<dbReference type="OrthoDB" id="546434at2759"/>
<dbReference type="SUPFAM" id="SSF48366">
    <property type="entry name" value="Ras GEF"/>
    <property type="match status" value="1"/>
</dbReference>
<dbReference type="AlphaFoldDB" id="Q4SCF7"/>